<evidence type="ECO:0000259" key="2">
    <source>
        <dbReference type="Pfam" id="PF00437"/>
    </source>
</evidence>
<sequence>MHEIAERLEDLVNRPGVTDVVIGPNGAWCDEGGGFERVAGWSFSEHEHRALAFELIDRGGRHIDVATPFADVRLDGGLRVHAVLPPASCAGTVISVRVPIDVPPRLERLVELGLVSASESAELAARARAGRSFLVAGATGTGKTTLAAALLASLPDNLRIVTVEDVAELRVDHPHVVSLQCRQANIEGAGAIGLGDLVRQTLRMRPDRIVVGEMRGGEILEVMLAHNSGHAGGSTVHAGSLSAVAGRLESLGALAGLAPTQLAAQAASAFDDVYFLTRTNAGRRLTGIGSLRVDDMSRLRCDSS</sequence>
<protein>
    <submittedName>
        <fullName evidence="3">Unannotated protein</fullName>
    </submittedName>
</protein>
<gene>
    <name evidence="3" type="ORF">UFOPK1591_00623</name>
</gene>
<accession>A0A6J6D643</accession>
<dbReference type="GO" id="GO:0016887">
    <property type="term" value="F:ATP hydrolysis activity"/>
    <property type="evidence" value="ECO:0007669"/>
    <property type="project" value="InterPro"/>
</dbReference>
<dbReference type="SUPFAM" id="SSF52540">
    <property type="entry name" value="P-loop containing nucleoside triphosphate hydrolases"/>
    <property type="match status" value="1"/>
</dbReference>
<feature type="domain" description="Bacterial type II secretion system protein E" evidence="2">
    <location>
        <begin position="83"/>
        <end position="256"/>
    </location>
</feature>
<dbReference type="InterPro" id="IPR050921">
    <property type="entry name" value="T4SS_GSP_E_ATPase"/>
</dbReference>
<dbReference type="AlphaFoldDB" id="A0A6J6D643"/>
<evidence type="ECO:0000256" key="1">
    <source>
        <dbReference type="ARBA" id="ARBA00006611"/>
    </source>
</evidence>
<dbReference type="Gene3D" id="3.40.50.300">
    <property type="entry name" value="P-loop containing nucleotide triphosphate hydrolases"/>
    <property type="match status" value="1"/>
</dbReference>
<dbReference type="InterPro" id="IPR027417">
    <property type="entry name" value="P-loop_NTPase"/>
</dbReference>
<dbReference type="PANTHER" id="PTHR30486">
    <property type="entry name" value="TWITCHING MOTILITY PROTEIN PILT"/>
    <property type="match status" value="1"/>
</dbReference>
<organism evidence="3">
    <name type="scientific">freshwater metagenome</name>
    <dbReference type="NCBI Taxonomy" id="449393"/>
    <lineage>
        <taxon>unclassified sequences</taxon>
        <taxon>metagenomes</taxon>
        <taxon>ecological metagenomes</taxon>
    </lineage>
</organism>
<dbReference type="EMBL" id="CAEZTD010000036">
    <property type="protein sequence ID" value="CAB4559421.1"/>
    <property type="molecule type" value="Genomic_DNA"/>
</dbReference>
<dbReference type="InterPro" id="IPR001482">
    <property type="entry name" value="T2SS/T4SS_dom"/>
</dbReference>
<dbReference type="PANTHER" id="PTHR30486:SF6">
    <property type="entry name" value="TYPE IV PILUS RETRACTATION ATPASE PILT"/>
    <property type="match status" value="1"/>
</dbReference>
<comment type="similarity">
    <text evidence="1">Belongs to the GSP E family.</text>
</comment>
<dbReference type="CDD" id="cd01130">
    <property type="entry name" value="VirB11-like_ATPase"/>
    <property type="match status" value="1"/>
</dbReference>
<dbReference type="Pfam" id="PF00437">
    <property type="entry name" value="T2SSE"/>
    <property type="match status" value="1"/>
</dbReference>
<dbReference type="Gene3D" id="3.30.450.90">
    <property type="match status" value="1"/>
</dbReference>
<proteinExistence type="inferred from homology"/>
<evidence type="ECO:0000313" key="3">
    <source>
        <dbReference type="EMBL" id="CAB4559421.1"/>
    </source>
</evidence>
<reference evidence="3" key="1">
    <citation type="submission" date="2020-05" db="EMBL/GenBank/DDBJ databases">
        <authorList>
            <person name="Chiriac C."/>
            <person name="Salcher M."/>
            <person name="Ghai R."/>
            <person name="Kavagutti S V."/>
        </authorList>
    </citation>
    <scope>NUCLEOTIDE SEQUENCE</scope>
</reference>
<name>A0A6J6D643_9ZZZZ</name>